<dbReference type="EMBL" id="AP014836">
    <property type="protein sequence ID" value="BAW80868.1"/>
    <property type="molecule type" value="Genomic_DNA"/>
</dbReference>
<proteinExistence type="predicted"/>
<reference evidence="1 2" key="1">
    <citation type="journal article" date="2017" name="ISME J.">
        <title>An acid-tolerant ammonia-oxidizing ?-proteobacterium from soil.</title>
        <authorList>
            <person name="Hayatsu M."/>
            <person name="Tago K."/>
            <person name="Uchiyama I."/>
            <person name="Toyoda A."/>
            <person name="Wang Y."/>
            <person name="Shimomura Y."/>
            <person name="Okubo T."/>
            <person name="Kurisu F."/>
            <person name="Hirono Y."/>
            <person name="Nonaka K."/>
            <person name="Akiyama H."/>
            <person name="Itoh T."/>
            <person name="Takami H."/>
        </authorList>
    </citation>
    <scope>NUCLEOTIDE SEQUENCE [LARGE SCALE GENOMIC DNA]</scope>
    <source>
        <strain evidence="1 2">TAO100</strain>
    </source>
</reference>
<keyword evidence="2" id="KW-1185">Reference proteome</keyword>
<accession>A0A1Q2SNZ7</accession>
<protein>
    <submittedName>
        <fullName evidence="1">Uncharacterized protein</fullName>
    </submittedName>
</protein>
<gene>
    <name evidence="1" type="ORF">TAO_1498</name>
</gene>
<sequence length="84" mass="8624">MNIELGATLNQLDLTSDHTMIAAVTGAIVNNSGAAGNVAATYIGLPVISFGMEEYVNGNINGTLANFASVFSYGFTAAIKLPVN</sequence>
<dbReference type="KEGG" id="ntt:TAO_1498"/>
<name>A0A1Q2SNZ7_9GAMM</name>
<dbReference type="Proteomes" id="UP000243679">
    <property type="component" value="Chromosome"/>
</dbReference>
<evidence type="ECO:0000313" key="2">
    <source>
        <dbReference type="Proteomes" id="UP000243679"/>
    </source>
</evidence>
<dbReference type="RefSeq" id="WP_096527367.1">
    <property type="nucleotide sequence ID" value="NZ_AP014836.1"/>
</dbReference>
<organism evidence="1 2">
    <name type="scientific">Candidatus Nitrosoglobus terrae</name>
    <dbReference type="NCBI Taxonomy" id="1630141"/>
    <lineage>
        <taxon>Bacteria</taxon>
        <taxon>Pseudomonadati</taxon>
        <taxon>Pseudomonadota</taxon>
        <taxon>Gammaproteobacteria</taxon>
        <taxon>Chromatiales</taxon>
        <taxon>Chromatiaceae</taxon>
        <taxon>Candidatus Nitrosoglobus</taxon>
    </lineage>
</organism>
<dbReference type="AlphaFoldDB" id="A0A1Q2SNZ7"/>
<evidence type="ECO:0000313" key="1">
    <source>
        <dbReference type="EMBL" id="BAW80868.1"/>
    </source>
</evidence>